<dbReference type="InterPro" id="IPR018490">
    <property type="entry name" value="cNMP-bd_dom_sf"/>
</dbReference>
<dbReference type="PROSITE" id="PS51285">
    <property type="entry name" value="AGC_KINASE_CTER"/>
    <property type="match status" value="1"/>
</dbReference>
<evidence type="ECO:0000256" key="4">
    <source>
        <dbReference type="ARBA" id="ARBA00022535"/>
    </source>
</evidence>
<dbReference type="SMART" id="SM00220">
    <property type="entry name" value="S_TKc"/>
    <property type="match status" value="1"/>
</dbReference>
<dbReference type="SUPFAM" id="SSF51206">
    <property type="entry name" value="cAMP-binding domain-like"/>
    <property type="match status" value="2"/>
</dbReference>
<dbReference type="GO" id="GO:0005952">
    <property type="term" value="C:cAMP-dependent protein kinase complex"/>
    <property type="evidence" value="ECO:0007669"/>
    <property type="project" value="TreeGrafter"/>
</dbReference>
<dbReference type="PANTHER" id="PTHR24353:SF139">
    <property type="match status" value="1"/>
</dbReference>
<dbReference type="InterPro" id="IPR011009">
    <property type="entry name" value="Kinase-like_dom_sf"/>
</dbReference>
<keyword evidence="3" id="KW-0723">Serine/threonine-protein kinase</keyword>
<comment type="catalytic activity">
    <reaction evidence="10">
        <text>L-threonyl-[protein] + ATP = O-phospho-L-threonyl-[protein] + ADP + H(+)</text>
        <dbReference type="Rhea" id="RHEA:46608"/>
        <dbReference type="Rhea" id="RHEA-COMP:11060"/>
        <dbReference type="Rhea" id="RHEA-COMP:11605"/>
        <dbReference type="ChEBI" id="CHEBI:15378"/>
        <dbReference type="ChEBI" id="CHEBI:30013"/>
        <dbReference type="ChEBI" id="CHEBI:30616"/>
        <dbReference type="ChEBI" id="CHEBI:61977"/>
        <dbReference type="ChEBI" id="CHEBI:456216"/>
        <dbReference type="EC" id="2.7.11.12"/>
    </reaction>
</comment>
<dbReference type="CDD" id="cd00038">
    <property type="entry name" value="CAP_ED"/>
    <property type="match status" value="2"/>
</dbReference>
<dbReference type="EMBL" id="HBFA01034632">
    <property type="protein sequence ID" value="CAD8685661.1"/>
    <property type="molecule type" value="Transcribed_RNA"/>
</dbReference>
<keyword evidence="7" id="KW-0418">Kinase</keyword>
<dbReference type="EC" id="2.7.11.12" evidence="2"/>
<dbReference type="AlphaFoldDB" id="A0A7S0RTN7"/>
<keyword evidence="8 12" id="KW-0067">ATP-binding</keyword>
<dbReference type="InterPro" id="IPR035014">
    <property type="entry name" value="STKc_cGK"/>
</dbReference>
<dbReference type="GO" id="GO:0005524">
    <property type="term" value="F:ATP binding"/>
    <property type="evidence" value="ECO:0007669"/>
    <property type="project" value="UniProtKB-UniRule"/>
</dbReference>
<comment type="similarity">
    <text evidence="1">Belongs to the protein kinase superfamily. AGC Ser/Thr protein kinase family. cGMP subfamily.</text>
</comment>
<evidence type="ECO:0000256" key="5">
    <source>
        <dbReference type="ARBA" id="ARBA00022679"/>
    </source>
</evidence>
<keyword evidence="4" id="KW-0140">cGMP</keyword>
<feature type="domain" description="AGC-kinase C-terminal" evidence="15">
    <location>
        <begin position="657"/>
        <end position="718"/>
    </location>
</feature>
<reference evidence="16" key="1">
    <citation type="submission" date="2021-01" db="EMBL/GenBank/DDBJ databases">
        <authorList>
            <person name="Corre E."/>
            <person name="Pelletier E."/>
            <person name="Niang G."/>
            <person name="Scheremetjew M."/>
            <person name="Finn R."/>
            <person name="Kale V."/>
            <person name="Holt S."/>
            <person name="Cochrane G."/>
            <person name="Meng A."/>
            <person name="Brown T."/>
            <person name="Cohen L."/>
        </authorList>
    </citation>
    <scope>NUCLEOTIDE SEQUENCE</scope>
    <source>
        <strain evidence="16">CCMP722</strain>
    </source>
</reference>
<dbReference type="PANTHER" id="PTHR24353">
    <property type="entry name" value="CYCLIC NUCLEOTIDE-DEPENDENT PROTEIN KINASE"/>
    <property type="match status" value="1"/>
</dbReference>
<dbReference type="PRINTS" id="PR00103">
    <property type="entry name" value="CAMPKINASE"/>
</dbReference>
<feature type="domain" description="Cyclic nucleotide-binding" evidence="14">
    <location>
        <begin position="191"/>
        <end position="309"/>
    </location>
</feature>
<feature type="binding site" evidence="12">
    <location>
        <position position="405"/>
    </location>
    <ligand>
        <name>ATP</name>
        <dbReference type="ChEBI" id="CHEBI:30616"/>
    </ligand>
</feature>
<name>A0A7S0RTN7_9CHLO</name>
<evidence type="ECO:0000256" key="11">
    <source>
        <dbReference type="ARBA" id="ARBA00047462"/>
    </source>
</evidence>
<dbReference type="InterPro" id="IPR000961">
    <property type="entry name" value="AGC-kinase_C"/>
</dbReference>
<proteinExistence type="inferred from homology"/>
<keyword evidence="6 12" id="KW-0547">Nucleotide-binding</keyword>
<evidence type="ECO:0000259" key="14">
    <source>
        <dbReference type="PROSITE" id="PS50042"/>
    </source>
</evidence>
<keyword evidence="9" id="KW-0142">cGMP-binding</keyword>
<dbReference type="InterPro" id="IPR008271">
    <property type="entry name" value="Ser/Thr_kinase_AS"/>
</dbReference>
<evidence type="ECO:0000256" key="12">
    <source>
        <dbReference type="PROSITE-ProRule" id="PRU10141"/>
    </source>
</evidence>
<organism evidence="16">
    <name type="scientific">Pyramimonas obovata</name>
    <dbReference type="NCBI Taxonomy" id="1411642"/>
    <lineage>
        <taxon>Eukaryota</taxon>
        <taxon>Viridiplantae</taxon>
        <taxon>Chlorophyta</taxon>
        <taxon>Pyramimonadophyceae</taxon>
        <taxon>Pyramimonadales</taxon>
        <taxon>Pyramimonadaceae</taxon>
        <taxon>Pyramimonas</taxon>
        <taxon>Pyramimonas incertae sedis</taxon>
    </lineage>
</organism>
<dbReference type="FunFam" id="1.10.510.10:FF:000210">
    <property type="entry name" value="Non-specific serine/threonine protein kinase"/>
    <property type="match status" value="1"/>
</dbReference>
<sequence length="718" mass="80548">MGNSKSSMSKSLKFSSSASKSFLEPPVRMKGITERFGRSLQTEPYGRPVQAEDVPTIEAALGKLVIFAKLEKSRRLEIAKHCLERDVPAGEQLIRQGETGVATDELYIVKSGHFDVLENRHGSMMLVNQKHEGDIFGELSLMYSTPRTATVQSSRPSVVWVLSRHTFRSLVKSQNQIAFSQREVFLNSIPILNPLNREERLKVADAFKEKSFPPGTEVMKQGERGEEFFVILEGEAEVYVENKDNQGETVKKKVNQLFRADFFGERALLTDDPRMATVVASSEIPLKCLALGRQDFVNILGPLSELMAREKSAGAINKRMAELSGELKHKRVSVILKRKTALMGTVQAVCKGSAEEMLLLAKQNSGGTIATTILTLEEGAILGGGSHGLVRLVTDPDTKRQFALKRMKKVAVLSAADHVFQEQYVTRIINHPFCMRQYASFQDTHHLYFLFDYMAGGDLMDRLAGEAKIRHIRQGSVPWGKKQRCLQGMTEDKAMFYVACLVSAIAYLHSLNIVYRDLKPENVLLDSSGYIKLADFGFAKQLEEGGRTYTFCGTPGYVAPETILARGSNVAVDWWCLGIVTYVLLTGRQPFTRGGASVDPMIVMKRVVDLSYDIHFPPYMSKSAIDLINRFLERRPSQRLGNLKNGVQDIKNHPWFATMDWEKLEARRLVPPLKTENSATLQRIQMKRIADLEEEVSANNVPQSSKQELMAQHVFAQF</sequence>
<evidence type="ECO:0000256" key="3">
    <source>
        <dbReference type="ARBA" id="ARBA00022527"/>
    </source>
</evidence>
<dbReference type="InterPro" id="IPR000719">
    <property type="entry name" value="Prot_kinase_dom"/>
</dbReference>
<dbReference type="GO" id="GO:0030553">
    <property type="term" value="F:cGMP binding"/>
    <property type="evidence" value="ECO:0007669"/>
    <property type="project" value="UniProtKB-KW"/>
</dbReference>
<dbReference type="InterPro" id="IPR000595">
    <property type="entry name" value="cNMP-bd_dom"/>
</dbReference>
<dbReference type="PROSITE" id="PS00107">
    <property type="entry name" value="PROTEIN_KINASE_ATP"/>
    <property type="match status" value="1"/>
</dbReference>
<dbReference type="Gene3D" id="1.10.510.10">
    <property type="entry name" value="Transferase(Phosphotransferase) domain 1"/>
    <property type="match status" value="1"/>
</dbReference>
<evidence type="ECO:0000256" key="6">
    <source>
        <dbReference type="ARBA" id="ARBA00022741"/>
    </source>
</evidence>
<dbReference type="PROSITE" id="PS00108">
    <property type="entry name" value="PROTEIN_KINASE_ST"/>
    <property type="match status" value="1"/>
</dbReference>
<evidence type="ECO:0000256" key="2">
    <source>
        <dbReference type="ARBA" id="ARBA00012428"/>
    </source>
</evidence>
<evidence type="ECO:0000259" key="13">
    <source>
        <dbReference type="PROSITE" id="PS50011"/>
    </source>
</evidence>
<dbReference type="PROSITE" id="PS00889">
    <property type="entry name" value="CNMP_BINDING_2"/>
    <property type="match status" value="1"/>
</dbReference>
<dbReference type="InterPro" id="IPR018488">
    <property type="entry name" value="cNMP-bd_CS"/>
</dbReference>
<gene>
    <name evidence="16" type="ORF">POBO1169_LOCUS17365</name>
</gene>
<dbReference type="InterPro" id="IPR017441">
    <property type="entry name" value="Protein_kinase_ATP_BS"/>
</dbReference>
<dbReference type="PROSITE" id="PS50042">
    <property type="entry name" value="CNMP_BINDING_3"/>
    <property type="match status" value="2"/>
</dbReference>
<protein>
    <recommendedName>
        <fullName evidence="2">cGMP-dependent protein kinase</fullName>
        <ecNumber evidence="2">2.7.11.12</ecNumber>
    </recommendedName>
</protein>
<comment type="catalytic activity">
    <reaction evidence="11">
        <text>L-seryl-[protein] + ATP = O-phospho-L-seryl-[protein] + ADP + H(+)</text>
        <dbReference type="Rhea" id="RHEA:17989"/>
        <dbReference type="Rhea" id="RHEA-COMP:9863"/>
        <dbReference type="Rhea" id="RHEA-COMP:11604"/>
        <dbReference type="ChEBI" id="CHEBI:15378"/>
        <dbReference type="ChEBI" id="CHEBI:29999"/>
        <dbReference type="ChEBI" id="CHEBI:30616"/>
        <dbReference type="ChEBI" id="CHEBI:83421"/>
        <dbReference type="ChEBI" id="CHEBI:456216"/>
        <dbReference type="EC" id="2.7.11.12"/>
    </reaction>
</comment>
<evidence type="ECO:0000256" key="9">
    <source>
        <dbReference type="ARBA" id="ARBA00022992"/>
    </source>
</evidence>
<evidence type="ECO:0000256" key="1">
    <source>
        <dbReference type="ARBA" id="ARBA00006352"/>
    </source>
</evidence>
<dbReference type="PROSITE" id="PS50011">
    <property type="entry name" value="PROTEIN_KINASE_DOM"/>
    <property type="match status" value="1"/>
</dbReference>
<evidence type="ECO:0000256" key="7">
    <source>
        <dbReference type="ARBA" id="ARBA00022777"/>
    </source>
</evidence>
<evidence type="ECO:0000259" key="15">
    <source>
        <dbReference type="PROSITE" id="PS51285"/>
    </source>
</evidence>
<dbReference type="Gene3D" id="2.60.120.10">
    <property type="entry name" value="Jelly Rolls"/>
    <property type="match status" value="2"/>
</dbReference>
<evidence type="ECO:0000313" key="16">
    <source>
        <dbReference type="EMBL" id="CAD8685661.1"/>
    </source>
</evidence>
<dbReference type="GO" id="GO:0004691">
    <property type="term" value="F:cAMP-dependent protein kinase activity"/>
    <property type="evidence" value="ECO:0007669"/>
    <property type="project" value="TreeGrafter"/>
</dbReference>
<dbReference type="CDD" id="cd05572">
    <property type="entry name" value="STKc_cGK"/>
    <property type="match status" value="1"/>
</dbReference>
<feature type="domain" description="Protein kinase" evidence="13">
    <location>
        <begin position="376"/>
        <end position="656"/>
    </location>
</feature>
<keyword evidence="5" id="KW-0808">Transferase</keyword>
<dbReference type="InterPro" id="IPR014710">
    <property type="entry name" value="RmlC-like_jellyroll"/>
</dbReference>
<dbReference type="SUPFAM" id="SSF56112">
    <property type="entry name" value="Protein kinase-like (PK-like)"/>
    <property type="match status" value="1"/>
</dbReference>
<accession>A0A7S0RTN7</accession>
<evidence type="ECO:0000256" key="8">
    <source>
        <dbReference type="ARBA" id="ARBA00022840"/>
    </source>
</evidence>
<feature type="domain" description="Cyclic nucleotide-binding" evidence="14">
    <location>
        <begin position="66"/>
        <end position="188"/>
    </location>
</feature>
<dbReference type="Pfam" id="PF00027">
    <property type="entry name" value="cNMP_binding"/>
    <property type="match status" value="2"/>
</dbReference>
<dbReference type="GO" id="GO:0004692">
    <property type="term" value="F:cGMP-dependent protein kinase activity"/>
    <property type="evidence" value="ECO:0007669"/>
    <property type="project" value="UniProtKB-EC"/>
</dbReference>
<dbReference type="Pfam" id="PF00069">
    <property type="entry name" value="Pkinase"/>
    <property type="match status" value="1"/>
</dbReference>
<dbReference type="SMART" id="SM00100">
    <property type="entry name" value="cNMP"/>
    <property type="match status" value="2"/>
</dbReference>
<evidence type="ECO:0000256" key="10">
    <source>
        <dbReference type="ARBA" id="ARBA00047298"/>
    </source>
</evidence>
<dbReference type="Gene3D" id="3.30.200.20">
    <property type="entry name" value="Phosphorylase Kinase, domain 1"/>
    <property type="match status" value="1"/>
</dbReference>